<gene>
    <name evidence="2" type="ORF">DEO72_LG10g2302</name>
</gene>
<feature type="chain" id="PRO_5020039862" evidence="1">
    <location>
        <begin position="24"/>
        <end position="146"/>
    </location>
</feature>
<protein>
    <submittedName>
        <fullName evidence="2">Uncharacterized protein</fullName>
    </submittedName>
</protein>
<proteinExistence type="predicted"/>
<keyword evidence="3" id="KW-1185">Reference proteome</keyword>
<dbReference type="AlphaFoldDB" id="A0A4D6NEV0"/>
<accession>A0A4D6NEV0</accession>
<evidence type="ECO:0000256" key="1">
    <source>
        <dbReference type="SAM" id="SignalP"/>
    </source>
</evidence>
<evidence type="ECO:0000313" key="2">
    <source>
        <dbReference type="EMBL" id="QCE11069.1"/>
    </source>
</evidence>
<keyword evidence="1" id="KW-0732">Signal</keyword>
<name>A0A4D6NEV0_VIGUN</name>
<feature type="signal peptide" evidence="1">
    <location>
        <begin position="1"/>
        <end position="23"/>
    </location>
</feature>
<dbReference type="EMBL" id="CP039354">
    <property type="protein sequence ID" value="QCE11069.1"/>
    <property type="molecule type" value="Genomic_DNA"/>
</dbReference>
<reference evidence="2 3" key="1">
    <citation type="submission" date="2019-04" db="EMBL/GenBank/DDBJ databases">
        <title>An improved genome assembly and genetic linkage map for asparagus bean, Vigna unguiculata ssp. sesquipedialis.</title>
        <authorList>
            <person name="Xia Q."/>
            <person name="Zhang R."/>
            <person name="Dong Y."/>
        </authorList>
    </citation>
    <scope>NUCLEOTIDE SEQUENCE [LARGE SCALE GENOMIC DNA]</scope>
    <source>
        <tissue evidence="2">Leaf</tissue>
    </source>
</reference>
<evidence type="ECO:0000313" key="3">
    <source>
        <dbReference type="Proteomes" id="UP000501690"/>
    </source>
</evidence>
<sequence length="146" mass="16592">MKAILIAFLLFASLFFLPTSTTARQLKEGSFQTGDPNKPAVNCPPGQSYRSCSPSPKPKPPCSPYIVIAVAGAIYTCCVKQWSCVWTDQTRPPRAVNQLRYRCIERLSWLFNLLKKIKSSLLDYKQIDHVSFVDIEHDRSVNVRRD</sequence>
<dbReference type="Proteomes" id="UP000501690">
    <property type="component" value="Linkage Group LG10"/>
</dbReference>
<organism evidence="2 3">
    <name type="scientific">Vigna unguiculata</name>
    <name type="common">Cowpea</name>
    <dbReference type="NCBI Taxonomy" id="3917"/>
    <lineage>
        <taxon>Eukaryota</taxon>
        <taxon>Viridiplantae</taxon>
        <taxon>Streptophyta</taxon>
        <taxon>Embryophyta</taxon>
        <taxon>Tracheophyta</taxon>
        <taxon>Spermatophyta</taxon>
        <taxon>Magnoliopsida</taxon>
        <taxon>eudicotyledons</taxon>
        <taxon>Gunneridae</taxon>
        <taxon>Pentapetalae</taxon>
        <taxon>rosids</taxon>
        <taxon>fabids</taxon>
        <taxon>Fabales</taxon>
        <taxon>Fabaceae</taxon>
        <taxon>Papilionoideae</taxon>
        <taxon>50 kb inversion clade</taxon>
        <taxon>NPAAA clade</taxon>
        <taxon>indigoferoid/millettioid clade</taxon>
        <taxon>Phaseoleae</taxon>
        <taxon>Vigna</taxon>
    </lineage>
</organism>